<protein>
    <recommendedName>
        <fullName evidence="3">Lipocalin-like domain-containing protein</fullName>
    </recommendedName>
</protein>
<dbReference type="PROSITE" id="PS51257">
    <property type="entry name" value="PROKAR_LIPOPROTEIN"/>
    <property type="match status" value="1"/>
</dbReference>
<evidence type="ECO:0000313" key="1">
    <source>
        <dbReference type="EMBL" id="SKB44874.1"/>
    </source>
</evidence>
<reference evidence="2" key="1">
    <citation type="submission" date="2017-02" db="EMBL/GenBank/DDBJ databases">
        <authorList>
            <person name="Varghese N."/>
            <person name="Submissions S."/>
        </authorList>
    </citation>
    <scope>NUCLEOTIDE SEQUENCE [LARGE SCALE GENOMIC DNA]</scope>
    <source>
        <strain evidence="2">DSM 22270</strain>
    </source>
</reference>
<dbReference type="OrthoDB" id="963335at2"/>
<accession>A0A1T5BC40</accession>
<dbReference type="EMBL" id="FUZA01000001">
    <property type="protein sequence ID" value="SKB44874.1"/>
    <property type="molecule type" value="Genomic_DNA"/>
</dbReference>
<gene>
    <name evidence="1" type="ORF">SAMN05660293_00237</name>
</gene>
<evidence type="ECO:0008006" key="3">
    <source>
        <dbReference type="Google" id="ProtNLM"/>
    </source>
</evidence>
<evidence type="ECO:0000313" key="2">
    <source>
        <dbReference type="Proteomes" id="UP000190897"/>
    </source>
</evidence>
<dbReference type="STRING" id="651661.SAMN05660293_00237"/>
<keyword evidence="2" id="KW-1185">Reference proteome</keyword>
<dbReference type="RefSeq" id="WP_082212846.1">
    <property type="nucleotide sequence ID" value="NZ_FUZA01000001.1"/>
</dbReference>
<dbReference type="AlphaFoldDB" id="A0A1T5BC40"/>
<sequence>MKYLEKFVVIVFVVAFTGSCDRKDDLFAVGPLAIHLGGTWILEKIVTPTRTLTGAQIGYREKRVDQHEGDDDVERIYRNDTLFAKYIWARNPAPISNKKNKTVLMSYRGGLKRFFKITKQSGKPSILEASDYLPEIGTARDSVKFFYTQVMPL</sequence>
<organism evidence="1 2">
    <name type="scientific">Dyadobacter psychrophilus</name>
    <dbReference type="NCBI Taxonomy" id="651661"/>
    <lineage>
        <taxon>Bacteria</taxon>
        <taxon>Pseudomonadati</taxon>
        <taxon>Bacteroidota</taxon>
        <taxon>Cytophagia</taxon>
        <taxon>Cytophagales</taxon>
        <taxon>Spirosomataceae</taxon>
        <taxon>Dyadobacter</taxon>
    </lineage>
</organism>
<dbReference type="Proteomes" id="UP000190897">
    <property type="component" value="Unassembled WGS sequence"/>
</dbReference>
<name>A0A1T5BC40_9BACT</name>
<proteinExistence type="predicted"/>